<protein>
    <submittedName>
        <fullName evidence="1">Uncharacterized protein</fullName>
    </submittedName>
</protein>
<dbReference type="EMBL" id="MK977695">
    <property type="protein sequence ID" value="QDF18489.1"/>
    <property type="molecule type" value="Genomic_DNA"/>
</dbReference>
<name>A0A4Y6ERX3_9CAUD</name>
<accession>A0A4Y6ERX3</accession>
<dbReference type="KEGG" id="vg:64766020"/>
<proteinExistence type="predicted"/>
<reference evidence="1 2" key="1">
    <citation type="submission" date="2019-05" db="EMBL/GenBank/DDBJ databases">
        <authorList>
            <person name="Pope W.H."/>
            <person name="Garlena R.A."/>
            <person name="Russell D.A."/>
            <person name="Jacobs-Sera D."/>
            <person name="Hatfull G.F."/>
        </authorList>
    </citation>
    <scope>NUCLEOTIDE SEQUENCE [LARGE SCALE GENOMIC DNA]</scope>
</reference>
<dbReference type="Proteomes" id="UP000318375">
    <property type="component" value="Segment"/>
</dbReference>
<sequence>MTDNAPSPALAAIEAQITRLDAVLVDLPGGEIKDLLYGYRDLLQANHKTVGATVALFS</sequence>
<organism evidence="1 2">
    <name type="scientific">Gordonia phage Pupper</name>
    <dbReference type="NCBI Taxonomy" id="2571249"/>
    <lineage>
        <taxon>Viruses</taxon>
        <taxon>Duplodnaviria</taxon>
        <taxon>Heunggongvirae</taxon>
        <taxon>Uroviricota</taxon>
        <taxon>Caudoviricetes</taxon>
        <taxon>Puppervirus</taxon>
        <taxon>Puppervirus Pupper</taxon>
    </lineage>
</organism>
<dbReference type="GeneID" id="64766020"/>
<evidence type="ECO:0000313" key="2">
    <source>
        <dbReference type="Proteomes" id="UP000318375"/>
    </source>
</evidence>
<keyword evidence="2" id="KW-1185">Reference proteome</keyword>
<evidence type="ECO:0000313" key="1">
    <source>
        <dbReference type="EMBL" id="QDF18489.1"/>
    </source>
</evidence>
<gene>
    <name evidence="1" type="primary">2</name>
    <name evidence="1" type="ORF">SEA_PUPPER_2</name>
</gene>
<dbReference type="RefSeq" id="YP_010058791.1">
    <property type="nucleotide sequence ID" value="NC_054723.1"/>
</dbReference>